<sequence>MAPPKQAQPPFSKDERVLCFHMEMLYEAKILDIQPGENGQGWQYKIHYKGWKSSWDDWVPQDRVRKFTDENKELAAQLMSQYKNLQSGKAGKQPKKAGRAGGSDFSSTRGSEERNPGNTTQASRGPRRQRDYDLEHEDAFHSRPSIKLVMPDHLKALLVDDWENVTKNQQLVPLPHRHPVNDILDDYLAYERQNRQEGSSSMDILEEVVAGIREYFDKCLGRILLYRFERTQYHELHDLWDSANSESKHKGPCDTYGPEHLCRLLVTLPELIAQTNMDQQSVSRLREELTKLATWLGKHATKYFVNEYETPGQEYIDKARSA</sequence>
<dbReference type="Pfam" id="PF22732">
    <property type="entry name" value="MSL3_chromo-like"/>
    <property type="match status" value="1"/>
</dbReference>
<keyword evidence="7" id="KW-0804">Transcription</keyword>
<dbReference type="PANTHER" id="PTHR10880:SF15">
    <property type="entry name" value="MSL COMPLEX SUBUNIT 3"/>
    <property type="match status" value="1"/>
</dbReference>
<dbReference type="InterPro" id="IPR038217">
    <property type="entry name" value="MRG_C_sf"/>
</dbReference>
<proteinExistence type="inferred from homology"/>
<evidence type="ECO:0000256" key="4">
    <source>
        <dbReference type="ARBA" id="ARBA00018505"/>
    </source>
</evidence>
<dbReference type="SMART" id="SM00298">
    <property type="entry name" value="CHROMO"/>
    <property type="match status" value="1"/>
</dbReference>
<dbReference type="Gene3D" id="1.10.274.30">
    <property type="entry name" value="MRG domain"/>
    <property type="match status" value="1"/>
</dbReference>
<keyword evidence="12" id="KW-1185">Reference proteome</keyword>
<evidence type="ECO:0000256" key="7">
    <source>
        <dbReference type="ARBA" id="ARBA00023163"/>
    </source>
</evidence>
<comment type="subcellular location">
    <subcellularLocation>
        <location evidence="1">Nucleus</location>
    </subcellularLocation>
</comment>
<dbReference type="InterPro" id="IPR008676">
    <property type="entry name" value="MRG"/>
</dbReference>
<protein>
    <recommendedName>
        <fullName evidence="4">Chromatin modification-related protein EAF3</fullName>
    </recommendedName>
</protein>
<evidence type="ECO:0000259" key="10">
    <source>
        <dbReference type="SMART" id="SM00298"/>
    </source>
</evidence>
<evidence type="ECO:0000256" key="1">
    <source>
        <dbReference type="ARBA" id="ARBA00004123"/>
    </source>
</evidence>
<evidence type="ECO:0000256" key="6">
    <source>
        <dbReference type="ARBA" id="ARBA00023015"/>
    </source>
</evidence>
<dbReference type="PROSITE" id="PS51640">
    <property type="entry name" value="MRG"/>
    <property type="match status" value="1"/>
</dbReference>
<dbReference type="Proteomes" id="UP001586593">
    <property type="component" value="Unassembled WGS sequence"/>
</dbReference>
<keyword evidence="5" id="KW-0156">Chromatin regulator</keyword>
<comment type="caution">
    <text evidence="11">The sequence shown here is derived from an EMBL/GenBank/DDBJ whole genome shotgun (WGS) entry which is preliminary data.</text>
</comment>
<dbReference type="Pfam" id="PF05712">
    <property type="entry name" value="MRG"/>
    <property type="match status" value="1"/>
</dbReference>
<dbReference type="InterPro" id="IPR000953">
    <property type="entry name" value="Chromo/chromo_shadow_dom"/>
</dbReference>
<keyword evidence="8" id="KW-0539">Nucleus</keyword>
<evidence type="ECO:0000256" key="8">
    <source>
        <dbReference type="ARBA" id="ARBA00023242"/>
    </source>
</evidence>
<dbReference type="CDD" id="cd18983">
    <property type="entry name" value="CBD_MSL3_like"/>
    <property type="match status" value="1"/>
</dbReference>
<feature type="domain" description="Chromo" evidence="10">
    <location>
        <begin position="25"/>
        <end position="76"/>
    </location>
</feature>
<dbReference type="InterPro" id="IPR016197">
    <property type="entry name" value="Chromo-like_dom_sf"/>
</dbReference>
<gene>
    <name evidence="11" type="ORF">VTK73DRAFT_9995</name>
</gene>
<evidence type="ECO:0000256" key="3">
    <source>
        <dbReference type="ARBA" id="ARBA00011353"/>
    </source>
</evidence>
<dbReference type="InterPro" id="IPR026541">
    <property type="entry name" value="MRG_dom"/>
</dbReference>
<evidence type="ECO:0000256" key="2">
    <source>
        <dbReference type="ARBA" id="ARBA00009093"/>
    </source>
</evidence>
<dbReference type="EMBL" id="JAZHXJ010000009">
    <property type="protein sequence ID" value="KAL1883069.1"/>
    <property type="molecule type" value="Genomic_DNA"/>
</dbReference>
<feature type="region of interest" description="Disordered" evidence="9">
    <location>
        <begin position="85"/>
        <end position="130"/>
    </location>
</feature>
<keyword evidence="6" id="KW-0805">Transcription regulation</keyword>
<evidence type="ECO:0000313" key="11">
    <source>
        <dbReference type="EMBL" id="KAL1883069.1"/>
    </source>
</evidence>
<dbReference type="PANTHER" id="PTHR10880">
    <property type="entry name" value="MORTALITY FACTOR 4-LIKE PROTEIN"/>
    <property type="match status" value="1"/>
</dbReference>
<comment type="subunit">
    <text evidence="3">Component of the NuA4 histone acetyltransferase complex.</text>
</comment>
<accession>A0ABR3Y5R8</accession>
<evidence type="ECO:0000256" key="9">
    <source>
        <dbReference type="SAM" id="MobiDB-lite"/>
    </source>
</evidence>
<evidence type="ECO:0000256" key="5">
    <source>
        <dbReference type="ARBA" id="ARBA00022853"/>
    </source>
</evidence>
<dbReference type="InterPro" id="IPR053820">
    <property type="entry name" value="MSL3_chromo-like"/>
</dbReference>
<dbReference type="PIRSF" id="PIRSF038133">
    <property type="entry name" value="HAT_Nua4_EAF3/MRG15"/>
    <property type="match status" value="1"/>
</dbReference>
<name>A0ABR3Y5R8_9PEZI</name>
<reference evidence="11 12" key="1">
    <citation type="journal article" date="2024" name="Commun. Biol.">
        <title>Comparative genomic analysis of thermophilic fungi reveals convergent evolutionary adaptations and gene losses.</title>
        <authorList>
            <person name="Steindorff A.S."/>
            <person name="Aguilar-Pontes M.V."/>
            <person name="Robinson A.J."/>
            <person name="Andreopoulos B."/>
            <person name="LaButti K."/>
            <person name="Kuo A."/>
            <person name="Mondo S."/>
            <person name="Riley R."/>
            <person name="Otillar R."/>
            <person name="Haridas S."/>
            <person name="Lipzen A."/>
            <person name="Grimwood J."/>
            <person name="Schmutz J."/>
            <person name="Clum A."/>
            <person name="Reid I.D."/>
            <person name="Moisan M.C."/>
            <person name="Butler G."/>
            <person name="Nguyen T.T.M."/>
            <person name="Dewar K."/>
            <person name="Conant G."/>
            <person name="Drula E."/>
            <person name="Henrissat B."/>
            <person name="Hansel C."/>
            <person name="Singer S."/>
            <person name="Hutchinson M.I."/>
            <person name="de Vries R.P."/>
            <person name="Natvig D.O."/>
            <person name="Powell A.J."/>
            <person name="Tsang A."/>
            <person name="Grigoriev I.V."/>
        </authorList>
    </citation>
    <scope>NUCLEOTIDE SEQUENCE [LARGE SCALE GENOMIC DNA]</scope>
    <source>
        <strain evidence="11 12">ATCC 24622</strain>
    </source>
</reference>
<comment type="similarity">
    <text evidence="2">Belongs to the MRG family.</text>
</comment>
<dbReference type="Gene3D" id="2.30.30.140">
    <property type="match status" value="1"/>
</dbReference>
<evidence type="ECO:0000313" key="12">
    <source>
        <dbReference type="Proteomes" id="UP001586593"/>
    </source>
</evidence>
<organism evidence="11 12">
    <name type="scientific">Phialemonium thermophilum</name>
    <dbReference type="NCBI Taxonomy" id="223376"/>
    <lineage>
        <taxon>Eukaryota</taxon>
        <taxon>Fungi</taxon>
        <taxon>Dikarya</taxon>
        <taxon>Ascomycota</taxon>
        <taxon>Pezizomycotina</taxon>
        <taxon>Sordariomycetes</taxon>
        <taxon>Sordariomycetidae</taxon>
        <taxon>Cephalothecales</taxon>
        <taxon>Cephalothecaceae</taxon>
        <taxon>Phialemonium</taxon>
    </lineage>
</organism>
<dbReference type="SUPFAM" id="SSF54160">
    <property type="entry name" value="Chromo domain-like"/>
    <property type="match status" value="1"/>
</dbReference>